<dbReference type="Pfam" id="PF00672">
    <property type="entry name" value="HAMP"/>
    <property type="match status" value="1"/>
</dbReference>
<dbReference type="GO" id="GO:0052621">
    <property type="term" value="F:diguanylate cyclase activity"/>
    <property type="evidence" value="ECO:0007669"/>
    <property type="project" value="UniProtKB-EC"/>
</dbReference>
<reference evidence="8 9" key="1">
    <citation type="submission" date="2016-03" db="EMBL/GenBank/DDBJ databases">
        <title>Chemosynthetic sulphur-oxidizing symbionts of marine invertebrate animals are capable of nitrogen fixation.</title>
        <authorList>
            <person name="Petersen J.M."/>
            <person name="Kemper A."/>
            <person name="Gruber-Vodicka H."/>
            <person name="Cardini U."/>
            <person name="Geest Mvander."/>
            <person name="Kleiner M."/>
            <person name="Bulgheresi S."/>
            <person name="Fussmann M."/>
            <person name="Herbold C."/>
            <person name="Seah B.K.B."/>
            <person name="Antony C.Paul."/>
            <person name="Liu D."/>
            <person name="Belitz A."/>
            <person name="Weber M."/>
        </authorList>
    </citation>
    <scope>NUCLEOTIDE SEQUENCE [LARGE SCALE GENOMIC DNA]</scope>
    <source>
        <strain evidence="8">G_D</strain>
    </source>
</reference>
<dbReference type="PROSITE" id="PS50887">
    <property type="entry name" value="GGDEF"/>
    <property type="match status" value="1"/>
</dbReference>
<comment type="caution">
    <text evidence="8">The sequence shown here is derived from an EMBL/GenBank/DDBJ whole genome shotgun (WGS) entry which is preliminary data.</text>
</comment>
<feature type="coiled-coil region" evidence="4">
    <location>
        <begin position="256"/>
        <end position="290"/>
    </location>
</feature>
<evidence type="ECO:0000256" key="5">
    <source>
        <dbReference type="SAM" id="Phobius"/>
    </source>
</evidence>
<dbReference type="PROSITE" id="PS50885">
    <property type="entry name" value="HAMP"/>
    <property type="match status" value="1"/>
</dbReference>
<dbReference type="OrthoDB" id="9812260at2"/>
<organism evidence="8 9">
    <name type="scientific">Candidatus Thiodiazotropha endoloripes</name>
    <dbReference type="NCBI Taxonomy" id="1818881"/>
    <lineage>
        <taxon>Bacteria</taxon>
        <taxon>Pseudomonadati</taxon>
        <taxon>Pseudomonadota</taxon>
        <taxon>Gammaproteobacteria</taxon>
        <taxon>Chromatiales</taxon>
        <taxon>Sedimenticolaceae</taxon>
        <taxon>Candidatus Thiodiazotropha</taxon>
    </lineage>
</organism>
<dbReference type="Gene3D" id="3.30.70.270">
    <property type="match status" value="1"/>
</dbReference>
<dbReference type="SMART" id="SM00267">
    <property type="entry name" value="GGDEF"/>
    <property type="match status" value="1"/>
</dbReference>
<keyword evidence="5" id="KW-1133">Transmembrane helix</keyword>
<sequence length="471" mass="53709">MRFTIQTKLFLSHFAAIILVSGSVGSYFYHSAIENLMHALQSRLMNSASLISSSLQDAQLDQIREEKDMTSPNYQHYVNQLRSYVKTNPDIAFIYVMRKVDDKAAFVLDSDMQEPAFPGEIYEPDIATLMEGFLRPSVDKELAEDRWGVFLSGYSPVQAGNDDYLVGIDMRADEVKKKFEQIRLAGFLSLALSVILAMIFSRLLSQNLTRRITDLTTRFARIAPDEQSNGNQANGDEINQLARAFDLMSQRLEVKQQQIETNQMALRNAHDDLEERVESRTMELVQTNEKLLREIAERKHVEQMLEETSRIDYLTNSLNRRAMTRRLDQVVSQTERGSESFCIILLDVDHFKQINDSYGHDIGDQVLKYIVKQLKSRIREADELGRWGGEEFMILCPETQLAEARLLAQRLCDDLSGNPMTLIDKQLAVTASFGVSLYQPGEVLSNCLKRTDYALYEAKAKGRNCVVVADQ</sequence>
<dbReference type="GO" id="GO:0016020">
    <property type="term" value="C:membrane"/>
    <property type="evidence" value="ECO:0007669"/>
    <property type="project" value="InterPro"/>
</dbReference>
<evidence type="ECO:0000256" key="3">
    <source>
        <dbReference type="ARBA" id="ARBA00034247"/>
    </source>
</evidence>
<evidence type="ECO:0000256" key="2">
    <source>
        <dbReference type="ARBA" id="ARBA00012528"/>
    </source>
</evidence>
<evidence type="ECO:0000259" key="7">
    <source>
        <dbReference type="PROSITE" id="PS50887"/>
    </source>
</evidence>
<proteinExistence type="predicted"/>
<dbReference type="RefSeq" id="WP_069004638.1">
    <property type="nucleotide sequence ID" value="NZ_LVJX01000005.1"/>
</dbReference>
<dbReference type="PANTHER" id="PTHR45138:SF9">
    <property type="entry name" value="DIGUANYLATE CYCLASE DGCM-RELATED"/>
    <property type="match status" value="1"/>
</dbReference>
<dbReference type="AlphaFoldDB" id="A0A1E2UQ55"/>
<dbReference type="Pfam" id="PF00990">
    <property type="entry name" value="GGDEF"/>
    <property type="match status" value="1"/>
</dbReference>
<dbReference type="NCBIfam" id="TIGR00254">
    <property type="entry name" value="GGDEF"/>
    <property type="match status" value="1"/>
</dbReference>
<name>A0A1E2UQ55_9GAMM</name>
<feature type="transmembrane region" description="Helical" evidence="5">
    <location>
        <begin position="184"/>
        <end position="204"/>
    </location>
</feature>
<dbReference type="InterPro" id="IPR003660">
    <property type="entry name" value="HAMP_dom"/>
</dbReference>
<dbReference type="Gene3D" id="6.10.340.10">
    <property type="match status" value="1"/>
</dbReference>
<evidence type="ECO:0000313" key="8">
    <source>
        <dbReference type="EMBL" id="ODB96906.1"/>
    </source>
</evidence>
<evidence type="ECO:0000313" key="9">
    <source>
        <dbReference type="Proteomes" id="UP000094849"/>
    </source>
</evidence>
<evidence type="ECO:0000256" key="1">
    <source>
        <dbReference type="ARBA" id="ARBA00001946"/>
    </source>
</evidence>
<dbReference type="InterPro" id="IPR043128">
    <property type="entry name" value="Rev_trsase/Diguanyl_cyclase"/>
</dbReference>
<dbReference type="FunFam" id="3.30.70.270:FF:000001">
    <property type="entry name" value="Diguanylate cyclase domain protein"/>
    <property type="match status" value="1"/>
</dbReference>
<comment type="cofactor">
    <cofactor evidence="1">
        <name>Mg(2+)</name>
        <dbReference type="ChEBI" id="CHEBI:18420"/>
    </cofactor>
</comment>
<feature type="domain" description="HAMP" evidence="6">
    <location>
        <begin position="206"/>
        <end position="257"/>
    </location>
</feature>
<keyword evidence="9" id="KW-1185">Reference proteome</keyword>
<dbReference type="EMBL" id="LVJZ01000003">
    <property type="protein sequence ID" value="ODB96906.1"/>
    <property type="molecule type" value="Genomic_DNA"/>
</dbReference>
<keyword evidence="5" id="KW-0812">Transmembrane</keyword>
<dbReference type="STRING" id="1818881.A3196_09115"/>
<dbReference type="SUPFAM" id="SSF55073">
    <property type="entry name" value="Nucleotide cyclase"/>
    <property type="match status" value="1"/>
</dbReference>
<feature type="domain" description="GGDEF" evidence="7">
    <location>
        <begin position="339"/>
        <end position="471"/>
    </location>
</feature>
<dbReference type="InterPro" id="IPR000160">
    <property type="entry name" value="GGDEF_dom"/>
</dbReference>
<dbReference type="PANTHER" id="PTHR45138">
    <property type="entry name" value="REGULATORY COMPONENTS OF SENSORY TRANSDUCTION SYSTEM"/>
    <property type="match status" value="1"/>
</dbReference>
<comment type="catalytic activity">
    <reaction evidence="3">
        <text>2 GTP = 3',3'-c-di-GMP + 2 diphosphate</text>
        <dbReference type="Rhea" id="RHEA:24898"/>
        <dbReference type="ChEBI" id="CHEBI:33019"/>
        <dbReference type="ChEBI" id="CHEBI:37565"/>
        <dbReference type="ChEBI" id="CHEBI:58805"/>
        <dbReference type="EC" id="2.7.7.65"/>
    </reaction>
</comment>
<dbReference type="Proteomes" id="UP000094849">
    <property type="component" value="Unassembled WGS sequence"/>
</dbReference>
<dbReference type="InterPro" id="IPR050469">
    <property type="entry name" value="Diguanylate_Cyclase"/>
</dbReference>
<dbReference type="InterPro" id="IPR029787">
    <property type="entry name" value="Nucleotide_cyclase"/>
</dbReference>
<evidence type="ECO:0000259" key="6">
    <source>
        <dbReference type="PROSITE" id="PS50885"/>
    </source>
</evidence>
<keyword evidence="4" id="KW-0175">Coiled coil</keyword>
<evidence type="ECO:0000256" key="4">
    <source>
        <dbReference type="SAM" id="Coils"/>
    </source>
</evidence>
<gene>
    <name evidence="8" type="ORF">A3196_09115</name>
</gene>
<dbReference type="CDD" id="cd01949">
    <property type="entry name" value="GGDEF"/>
    <property type="match status" value="1"/>
</dbReference>
<keyword evidence="5" id="KW-0472">Membrane</keyword>
<accession>A0A1E2UQ55</accession>
<dbReference type="EC" id="2.7.7.65" evidence="2"/>
<dbReference type="GO" id="GO:0007165">
    <property type="term" value="P:signal transduction"/>
    <property type="evidence" value="ECO:0007669"/>
    <property type="project" value="InterPro"/>
</dbReference>
<protein>
    <recommendedName>
        <fullName evidence="2">diguanylate cyclase</fullName>
        <ecNumber evidence="2">2.7.7.65</ecNumber>
    </recommendedName>
</protein>